<feature type="transmembrane region" description="Helical" evidence="2">
    <location>
        <begin position="317"/>
        <end position="335"/>
    </location>
</feature>
<feature type="transmembrane region" description="Helical" evidence="2">
    <location>
        <begin position="119"/>
        <end position="146"/>
    </location>
</feature>
<evidence type="ECO:0000256" key="1">
    <source>
        <dbReference type="SAM" id="MobiDB-lite"/>
    </source>
</evidence>
<comment type="caution">
    <text evidence="3">The sequence shown here is derived from an EMBL/GenBank/DDBJ whole genome shotgun (WGS) entry which is preliminary data.</text>
</comment>
<feature type="region of interest" description="Disordered" evidence="1">
    <location>
        <begin position="1"/>
        <end position="25"/>
    </location>
</feature>
<keyword evidence="2" id="KW-1133">Transmembrane helix</keyword>
<dbReference type="InterPro" id="IPR046264">
    <property type="entry name" value="DUF6297"/>
</dbReference>
<protein>
    <recommendedName>
        <fullName evidence="5">ABC-2 type transport system permease protein</fullName>
    </recommendedName>
</protein>
<organism evidence="3 4">
    <name type="scientific">Thermopolyspora flexuosa</name>
    <dbReference type="NCBI Taxonomy" id="103836"/>
    <lineage>
        <taxon>Bacteria</taxon>
        <taxon>Bacillati</taxon>
        <taxon>Actinomycetota</taxon>
        <taxon>Actinomycetes</taxon>
        <taxon>Streptosporangiales</taxon>
        <taxon>Streptosporangiaceae</taxon>
        <taxon>Thermopolyspora</taxon>
    </lineage>
</organism>
<gene>
    <name evidence="3" type="ORF">FHX40_4067</name>
</gene>
<evidence type="ECO:0000313" key="3">
    <source>
        <dbReference type="EMBL" id="TQM77305.1"/>
    </source>
</evidence>
<feature type="transmembrane region" description="Helical" evidence="2">
    <location>
        <begin position="75"/>
        <end position="98"/>
    </location>
</feature>
<evidence type="ECO:0008006" key="5">
    <source>
        <dbReference type="Google" id="ProtNLM"/>
    </source>
</evidence>
<dbReference type="OrthoDB" id="3381192at2"/>
<feature type="transmembrane region" description="Helical" evidence="2">
    <location>
        <begin position="189"/>
        <end position="209"/>
    </location>
</feature>
<keyword evidence="2" id="KW-0812">Transmembrane</keyword>
<keyword evidence="2" id="KW-0472">Membrane</keyword>
<evidence type="ECO:0000256" key="2">
    <source>
        <dbReference type="SAM" id="Phobius"/>
    </source>
</evidence>
<dbReference type="EMBL" id="VFPQ01000001">
    <property type="protein sequence ID" value="TQM77305.1"/>
    <property type="molecule type" value="Genomic_DNA"/>
</dbReference>
<keyword evidence="4" id="KW-1185">Reference proteome</keyword>
<name>A0A543J393_9ACTN</name>
<dbReference type="Proteomes" id="UP000319213">
    <property type="component" value="Unassembled WGS sequence"/>
</dbReference>
<feature type="compositionally biased region" description="Basic residues" evidence="1">
    <location>
        <begin position="15"/>
        <end position="25"/>
    </location>
</feature>
<dbReference type="Pfam" id="PF19814">
    <property type="entry name" value="DUF6297"/>
    <property type="match status" value="1"/>
</dbReference>
<sequence>MTLAAARSPYPRPRELRRRRRAGRPRRPPREILMVLAERTIYAAVFLAIAAEAVPSTLGHIGAAGRAPVTPITPIVEWTVITAAVLGVVALARALLAFGPVYAGAAARTWLLSTPVDRTGLLTVPLAIAVAAGAGLAAAIGFALLLVTRLGPPPVPWLTGWAALGAAITCGCAVAQARRRPVPVLRRRLTAAGYALTAAVLAVPLLRPAVPPPALAATGTATWAGALALVACAAVAMYAARRHLADMTRGTACSGGELALAARVSLLSLDSTLFWPVVTERRLRALARVRPAGIRGNRVAALVRADVARVLRMRTGLLAWAALLPVPYAAHLAGLTAFLPAIHLVAAFLAAYRLAGGLRLIAHAPALRRALGGTDLTLKLAHLVVPAAGAVVWSAASALLAPISPLTAAVSAVGAVAVCYRMATRPPLDHTSMVVDTGPFGPMPPDLVMRLLRGPALLAVLAVVQLAIAG</sequence>
<dbReference type="AlphaFoldDB" id="A0A543J393"/>
<proteinExistence type="predicted"/>
<evidence type="ECO:0000313" key="4">
    <source>
        <dbReference type="Proteomes" id="UP000319213"/>
    </source>
</evidence>
<feature type="transmembrane region" description="Helical" evidence="2">
    <location>
        <begin position="221"/>
        <end position="240"/>
    </location>
</feature>
<accession>A0A543J393</accession>
<feature type="transmembrane region" description="Helical" evidence="2">
    <location>
        <begin position="158"/>
        <end position="177"/>
    </location>
</feature>
<reference evidence="3 4" key="1">
    <citation type="submission" date="2019-06" db="EMBL/GenBank/DDBJ databases">
        <title>Sequencing the genomes of 1000 actinobacteria strains.</title>
        <authorList>
            <person name="Klenk H.-P."/>
        </authorList>
    </citation>
    <scope>NUCLEOTIDE SEQUENCE [LARGE SCALE GENOMIC DNA]</scope>
    <source>
        <strain evidence="3 4">DSM 43186</strain>
    </source>
</reference>
<feature type="transmembrane region" description="Helical" evidence="2">
    <location>
        <begin position="406"/>
        <end position="423"/>
    </location>
</feature>
<dbReference type="RefSeq" id="WP_142261056.1">
    <property type="nucleotide sequence ID" value="NZ_BMPV01000002.1"/>
</dbReference>